<protein>
    <submittedName>
        <fullName evidence="2">Uncharacterized protein</fullName>
    </submittedName>
</protein>
<dbReference type="EMBL" id="JACBZT010000001">
    <property type="protein sequence ID" value="NYJ07948.1"/>
    <property type="molecule type" value="Genomic_DNA"/>
</dbReference>
<keyword evidence="3" id="KW-1185">Reference proteome</keyword>
<gene>
    <name evidence="2" type="ORF">GGQ55_004226</name>
</gene>
<proteinExistence type="predicted"/>
<comment type="caution">
    <text evidence="2">The sequence shown here is derived from an EMBL/GenBank/DDBJ whole genome shotgun (WGS) entry which is preliminary data.</text>
</comment>
<name>A0A853CP12_9ACTN</name>
<dbReference type="Proteomes" id="UP000541969">
    <property type="component" value="Unassembled WGS sequence"/>
</dbReference>
<dbReference type="AlphaFoldDB" id="A0A853CP12"/>
<organism evidence="2 3">
    <name type="scientific">Petropleomorpha daqingensis</name>
    <dbReference type="NCBI Taxonomy" id="2026353"/>
    <lineage>
        <taxon>Bacteria</taxon>
        <taxon>Bacillati</taxon>
        <taxon>Actinomycetota</taxon>
        <taxon>Actinomycetes</taxon>
        <taxon>Geodermatophilales</taxon>
        <taxon>Geodermatophilaceae</taxon>
        <taxon>Petropleomorpha</taxon>
    </lineage>
</organism>
<feature type="region of interest" description="Disordered" evidence="1">
    <location>
        <begin position="1"/>
        <end position="23"/>
    </location>
</feature>
<sequence>MDVSSVSGSAAMRPAGPPPGGAHAKTLKAVAEKLGMSTGDLRSALKSGSTMADLATTAGVSRDDLVQTIASTLPATGRDGATVDTTAMATDIADGVRPQRPSQSSEPDLGKGLDALSSALGISSSDLLDRLTEGSGITDLLQGSAQVSAQLAALQNKGALVDGYA</sequence>
<evidence type="ECO:0000313" key="3">
    <source>
        <dbReference type="Proteomes" id="UP000541969"/>
    </source>
</evidence>
<dbReference type="RefSeq" id="WP_179720173.1">
    <property type="nucleotide sequence ID" value="NZ_JACBZT010000001.1"/>
</dbReference>
<reference evidence="2 3" key="1">
    <citation type="submission" date="2020-07" db="EMBL/GenBank/DDBJ databases">
        <title>Sequencing the genomes of 1000 actinobacteria strains.</title>
        <authorList>
            <person name="Klenk H.-P."/>
        </authorList>
    </citation>
    <scope>NUCLEOTIDE SEQUENCE [LARGE SCALE GENOMIC DNA]</scope>
    <source>
        <strain evidence="2 3">DSM 104001</strain>
    </source>
</reference>
<evidence type="ECO:0000256" key="1">
    <source>
        <dbReference type="SAM" id="MobiDB-lite"/>
    </source>
</evidence>
<accession>A0A853CP12</accession>
<evidence type="ECO:0000313" key="2">
    <source>
        <dbReference type="EMBL" id="NYJ07948.1"/>
    </source>
</evidence>